<reference evidence="1" key="1">
    <citation type="submission" date="2020-10" db="EMBL/GenBank/DDBJ databases">
        <authorList>
            <person name="Castelo-Branco R."/>
            <person name="Eusebio N."/>
            <person name="Adriana R."/>
            <person name="Vieira A."/>
            <person name="Brugerolle De Fraissinette N."/>
            <person name="Rezende De Castro R."/>
            <person name="Schneider M.P."/>
            <person name="Vasconcelos V."/>
            <person name="Leao P.N."/>
        </authorList>
    </citation>
    <scope>NUCLEOTIDE SEQUENCE</scope>
    <source>
        <strain evidence="1">LEGE 07157</strain>
    </source>
</reference>
<name>A0A8J7JFS1_9CYAN</name>
<gene>
    <name evidence="1" type="ORF">IQ249_24040</name>
</gene>
<dbReference type="RefSeq" id="WP_194032061.1">
    <property type="nucleotide sequence ID" value="NZ_JADEWZ010000071.1"/>
</dbReference>
<sequence length="262" mass="30996">MFDKKDDPKHLLRSLKKFLNYWYGDLRDWDGISPDKLEQTRLPFPLRELYSFAGNLPGDNFWDSAFSNQDCLVIYEMLETQNDKLVFAWENQGGWTCGTEEEGEDPPVWVSIDDQPWQLLCDSLSQFLVTICLHETLFNCEYIATENNILDCLKERQKYIKPLWLNGYYVDSDCILGHHSFYLADSQVLIMDNQWCGTNSEEEFQILLKLFEENTEFERNLYIPDTIRKIKLDILASQHEEKAQYHSNRAKAYRKISSEIRE</sequence>
<evidence type="ECO:0008006" key="3">
    <source>
        <dbReference type="Google" id="ProtNLM"/>
    </source>
</evidence>
<dbReference type="AlphaFoldDB" id="A0A8J7JFS1"/>
<evidence type="ECO:0000313" key="1">
    <source>
        <dbReference type="EMBL" id="MBE9118965.1"/>
    </source>
</evidence>
<organism evidence="1 2">
    <name type="scientific">Lusitaniella coriacea LEGE 07157</name>
    <dbReference type="NCBI Taxonomy" id="945747"/>
    <lineage>
        <taxon>Bacteria</taxon>
        <taxon>Bacillati</taxon>
        <taxon>Cyanobacteriota</taxon>
        <taxon>Cyanophyceae</taxon>
        <taxon>Spirulinales</taxon>
        <taxon>Lusitaniellaceae</taxon>
        <taxon>Lusitaniella</taxon>
    </lineage>
</organism>
<evidence type="ECO:0000313" key="2">
    <source>
        <dbReference type="Proteomes" id="UP000654482"/>
    </source>
</evidence>
<comment type="caution">
    <text evidence="1">The sequence shown here is derived from an EMBL/GenBank/DDBJ whole genome shotgun (WGS) entry which is preliminary data.</text>
</comment>
<accession>A0A8J7JFS1</accession>
<protein>
    <recommendedName>
        <fullName evidence="3">SMI1/KNR4 family protein</fullName>
    </recommendedName>
</protein>
<dbReference type="EMBL" id="JADEWZ010000071">
    <property type="protein sequence ID" value="MBE9118965.1"/>
    <property type="molecule type" value="Genomic_DNA"/>
</dbReference>
<dbReference type="Proteomes" id="UP000654482">
    <property type="component" value="Unassembled WGS sequence"/>
</dbReference>
<proteinExistence type="predicted"/>
<keyword evidence="2" id="KW-1185">Reference proteome</keyword>